<keyword evidence="2" id="KW-0946">Virion</keyword>
<evidence type="ECO:0000313" key="2">
    <source>
        <dbReference type="EMBL" id="GAA0333842.1"/>
    </source>
</evidence>
<dbReference type="Gene3D" id="3.90.1200.10">
    <property type="match status" value="1"/>
</dbReference>
<dbReference type="InterPro" id="IPR047175">
    <property type="entry name" value="CotS-like"/>
</dbReference>
<sequence>MSLQDALQLVQPVLSQYGIKPHYVEQNGSAFKVYSDKGTFALKEADPYKGMDFVRNVHYLYQRGYNRIVPIYPTPDGRYAVLYSQRLFYLMPWISNEKNEDRTSQHKKLFRELARLHTLTVKDIEVSEEDTKNHYEQTNEQWKKEASMLDEMIEACEQKWYMSPFELLFCTYYHDISQALKFANRKLDDWYEVSKDAKKMRMVIVHGKVSPEHFLYDEKGYGYFINLEDSRYASPLHDLLPFVAKNLESLPRQDEDMVDWIYTYASYFSLKDEEMELLTSYLAHPGPAIQVLERYYKSKSKFNQQKAVQELQKAYWRLKNIEYVVMRIDEIERKKKQEKEGAQGEG</sequence>
<gene>
    <name evidence="2" type="primary">ysxE</name>
    <name evidence="2" type="ORF">GCM10008967_25750</name>
</gene>
<dbReference type="RefSeq" id="WP_343799667.1">
    <property type="nucleotide sequence ID" value="NZ_BAAADJ010000023.1"/>
</dbReference>
<name>A0ABN0WDH8_9BACI</name>
<dbReference type="SUPFAM" id="SSF56112">
    <property type="entry name" value="Protein kinase-like (PK-like)"/>
    <property type="match status" value="1"/>
</dbReference>
<dbReference type="InterPro" id="IPR011009">
    <property type="entry name" value="Kinase-like_dom_sf"/>
</dbReference>
<proteinExistence type="predicted"/>
<dbReference type="Pfam" id="PF01636">
    <property type="entry name" value="APH"/>
    <property type="match status" value="1"/>
</dbReference>
<dbReference type="EMBL" id="BAAADJ010000023">
    <property type="protein sequence ID" value="GAA0333842.1"/>
    <property type="molecule type" value="Genomic_DNA"/>
</dbReference>
<dbReference type="PANTHER" id="PTHR39179">
    <property type="entry name" value="SPORE COAT PROTEIN I"/>
    <property type="match status" value="1"/>
</dbReference>
<organism evidence="2 3">
    <name type="scientific">Bacillus carboniphilus</name>
    <dbReference type="NCBI Taxonomy" id="86663"/>
    <lineage>
        <taxon>Bacteria</taxon>
        <taxon>Bacillati</taxon>
        <taxon>Bacillota</taxon>
        <taxon>Bacilli</taxon>
        <taxon>Bacillales</taxon>
        <taxon>Bacillaceae</taxon>
        <taxon>Bacillus</taxon>
    </lineage>
</organism>
<comment type="caution">
    <text evidence="2">The sequence shown here is derived from an EMBL/GenBank/DDBJ whole genome shotgun (WGS) entry which is preliminary data.</text>
</comment>
<feature type="domain" description="Aminoglycoside phosphotransferase" evidence="1">
    <location>
        <begin position="30"/>
        <end position="243"/>
    </location>
</feature>
<protein>
    <submittedName>
        <fullName evidence="2">Spore coat protein YsxE</fullName>
    </submittedName>
</protein>
<reference evidence="2 3" key="1">
    <citation type="journal article" date="2019" name="Int. J. Syst. Evol. Microbiol.">
        <title>The Global Catalogue of Microorganisms (GCM) 10K type strain sequencing project: providing services to taxonomists for standard genome sequencing and annotation.</title>
        <authorList>
            <consortium name="The Broad Institute Genomics Platform"/>
            <consortium name="The Broad Institute Genome Sequencing Center for Infectious Disease"/>
            <person name="Wu L."/>
            <person name="Ma J."/>
        </authorList>
    </citation>
    <scope>NUCLEOTIDE SEQUENCE [LARGE SCALE GENOMIC DNA]</scope>
    <source>
        <strain evidence="2 3">JCM 9731</strain>
    </source>
</reference>
<evidence type="ECO:0000313" key="3">
    <source>
        <dbReference type="Proteomes" id="UP001500782"/>
    </source>
</evidence>
<accession>A0ABN0WDH8</accession>
<dbReference type="NCBIfam" id="TIGR02904">
    <property type="entry name" value="spore_ysxE"/>
    <property type="match status" value="1"/>
</dbReference>
<dbReference type="Proteomes" id="UP001500782">
    <property type="component" value="Unassembled WGS sequence"/>
</dbReference>
<dbReference type="InterPro" id="IPR002575">
    <property type="entry name" value="Aminoglycoside_PTrfase"/>
</dbReference>
<dbReference type="InterPro" id="IPR014253">
    <property type="entry name" value="Spore_coat_YsxE"/>
</dbReference>
<dbReference type="PANTHER" id="PTHR39179:SF3">
    <property type="entry name" value="COTS-RELATED PROTEIN"/>
    <property type="match status" value="1"/>
</dbReference>
<dbReference type="Gene3D" id="3.30.200.20">
    <property type="entry name" value="Phosphorylase Kinase, domain 1"/>
    <property type="match status" value="1"/>
</dbReference>
<evidence type="ECO:0000259" key="1">
    <source>
        <dbReference type="Pfam" id="PF01636"/>
    </source>
</evidence>
<keyword evidence="2" id="KW-0167">Capsid protein</keyword>
<keyword evidence="3" id="KW-1185">Reference proteome</keyword>